<dbReference type="GO" id="GO:0005634">
    <property type="term" value="C:nucleus"/>
    <property type="evidence" value="ECO:0007669"/>
    <property type="project" value="TreeGrafter"/>
</dbReference>
<proteinExistence type="predicted"/>
<dbReference type="Pfam" id="PF05678">
    <property type="entry name" value="VQ"/>
    <property type="match status" value="1"/>
</dbReference>
<name>A0AAV3QKV2_LITER</name>
<dbReference type="InterPro" id="IPR008889">
    <property type="entry name" value="VQ"/>
</dbReference>
<evidence type="ECO:0000313" key="2">
    <source>
        <dbReference type="EMBL" id="GAA0164689.1"/>
    </source>
</evidence>
<feature type="domain" description="VQ" evidence="1">
    <location>
        <begin position="122"/>
        <end position="144"/>
    </location>
</feature>
<reference evidence="2 3" key="1">
    <citation type="submission" date="2024-01" db="EMBL/GenBank/DDBJ databases">
        <title>The complete chloroplast genome sequence of Lithospermum erythrorhizon: insights into the phylogenetic relationship among Boraginaceae species and the maternal lineages of purple gromwells.</title>
        <authorList>
            <person name="Okada T."/>
            <person name="Watanabe K."/>
        </authorList>
    </citation>
    <scope>NUCLEOTIDE SEQUENCE [LARGE SCALE GENOMIC DNA]</scope>
</reference>
<dbReference type="EMBL" id="BAABME010005124">
    <property type="protein sequence ID" value="GAA0164689.1"/>
    <property type="molecule type" value="Genomic_DNA"/>
</dbReference>
<dbReference type="InterPro" id="IPR039609">
    <property type="entry name" value="VQ_15/22"/>
</dbReference>
<dbReference type="GO" id="GO:0005516">
    <property type="term" value="F:calmodulin binding"/>
    <property type="evidence" value="ECO:0007669"/>
    <property type="project" value="TreeGrafter"/>
</dbReference>
<accession>A0AAV3QKV2</accession>
<protein>
    <recommendedName>
        <fullName evidence="1">VQ domain-containing protein</fullName>
    </recommendedName>
</protein>
<sequence length="254" mass="27165">MASSDNLISMDNSWMFRNAYPDTWLPETFLRETETFTKTVQKSFDPQVFDNMNFSNEFMSPWLNNNSDTAPVSIHTPTASCGSAENEINNNGCMKRSNGVFSGGVGGGGGKMKKRKTRASKRSTTTFINADAANFRQLVQDITGVKFGGGHRLFSVGGGGDGQVVKPQPHRGVHRLQMINNGGGGGGLVTLDTSAFLVDPTHQNNQDKVVFDQQMSGGGAPSSVVVEGGGAVGSSGFEFDSFCSFPTLESWKAI</sequence>
<keyword evidence="3" id="KW-1185">Reference proteome</keyword>
<dbReference type="Proteomes" id="UP001454036">
    <property type="component" value="Unassembled WGS sequence"/>
</dbReference>
<dbReference type="PANTHER" id="PTHR33179:SF9">
    <property type="entry name" value="OS01G0278000 PROTEIN"/>
    <property type="match status" value="1"/>
</dbReference>
<evidence type="ECO:0000259" key="1">
    <source>
        <dbReference type="Pfam" id="PF05678"/>
    </source>
</evidence>
<evidence type="ECO:0000313" key="3">
    <source>
        <dbReference type="Proteomes" id="UP001454036"/>
    </source>
</evidence>
<dbReference type="AlphaFoldDB" id="A0AAV3QKV2"/>
<organism evidence="2 3">
    <name type="scientific">Lithospermum erythrorhizon</name>
    <name type="common">Purple gromwell</name>
    <name type="synonym">Lithospermum officinale var. erythrorhizon</name>
    <dbReference type="NCBI Taxonomy" id="34254"/>
    <lineage>
        <taxon>Eukaryota</taxon>
        <taxon>Viridiplantae</taxon>
        <taxon>Streptophyta</taxon>
        <taxon>Embryophyta</taxon>
        <taxon>Tracheophyta</taxon>
        <taxon>Spermatophyta</taxon>
        <taxon>Magnoliopsida</taxon>
        <taxon>eudicotyledons</taxon>
        <taxon>Gunneridae</taxon>
        <taxon>Pentapetalae</taxon>
        <taxon>asterids</taxon>
        <taxon>lamiids</taxon>
        <taxon>Boraginales</taxon>
        <taxon>Boraginaceae</taxon>
        <taxon>Boraginoideae</taxon>
        <taxon>Lithospermeae</taxon>
        <taxon>Lithospermum</taxon>
    </lineage>
</organism>
<dbReference type="GO" id="GO:0006970">
    <property type="term" value="P:response to osmotic stress"/>
    <property type="evidence" value="ECO:0007669"/>
    <property type="project" value="TreeGrafter"/>
</dbReference>
<gene>
    <name evidence="2" type="ORF">LIER_20266</name>
</gene>
<dbReference type="PANTHER" id="PTHR33179">
    <property type="entry name" value="VQ MOTIF-CONTAINING PROTEIN"/>
    <property type="match status" value="1"/>
</dbReference>
<comment type="caution">
    <text evidence="2">The sequence shown here is derived from an EMBL/GenBank/DDBJ whole genome shotgun (WGS) entry which is preliminary data.</text>
</comment>